<organism evidence="2 3">
    <name type="scientific">Heterobasidion irregulare (strain TC 32-1)</name>
    <dbReference type="NCBI Taxonomy" id="747525"/>
    <lineage>
        <taxon>Eukaryota</taxon>
        <taxon>Fungi</taxon>
        <taxon>Dikarya</taxon>
        <taxon>Basidiomycota</taxon>
        <taxon>Agaricomycotina</taxon>
        <taxon>Agaricomycetes</taxon>
        <taxon>Russulales</taxon>
        <taxon>Bondarzewiaceae</taxon>
        <taxon>Heterobasidion</taxon>
        <taxon>Heterobasidion annosum species complex</taxon>
    </lineage>
</organism>
<dbReference type="EMBL" id="KI925456">
    <property type="protein sequence ID" value="ETW84497.1"/>
    <property type="molecule type" value="Genomic_DNA"/>
</dbReference>
<evidence type="ECO:0000256" key="1">
    <source>
        <dbReference type="SAM" id="Phobius"/>
    </source>
</evidence>
<keyword evidence="3" id="KW-1185">Reference proteome</keyword>
<dbReference type="PANTHER" id="PTHR14256:SF1">
    <property type="entry name" value="GEO09626P1"/>
    <property type="match status" value="1"/>
</dbReference>
<evidence type="ECO:0000313" key="2">
    <source>
        <dbReference type="EMBL" id="ETW84497.1"/>
    </source>
</evidence>
<dbReference type="GeneID" id="20675120"/>
<name>W4KF66_HETIT</name>
<keyword evidence="1" id="KW-0812">Transmembrane</keyword>
<dbReference type="InParanoid" id="W4KF66"/>
<sequence>MSHKLRRSFMQNWFAVEAIPIWTVVGFVLVGGGWFMTRLARGPNVVWSKANPTPWNDIKPDETPKMMTVNQKFDKSWSRGKL</sequence>
<keyword evidence="1" id="KW-0472">Membrane</keyword>
<reference evidence="2 3" key="1">
    <citation type="journal article" date="2012" name="New Phytol.">
        <title>Insight into trade-off between wood decay and parasitism from the genome of a fungal forest pathogen.</title>
        <authorList>
            <person name="Olson A."/>
            <person name="Aerts A."/>
            <person name="Asiegbu F."/>
            <person name="Belbahri L."/>
            <person name="Bouzid O."/>
            <person name="Broberg A."/>
            <person name="Canback B."/>
            <person name="Coutinho P.M."/>
            <person name="Cullen D."/>
            <person name="Dalman K."/>
            <person name="Deflorio G."/>
            <person name="van Diepen L.T."/>
            <person name="Dunand C."/>
            <person name="Duplessis S."/>
            <person name="Durling M."/>
            <person name="Gonthier P."/>
            <person name="Grimwood J."/>
            <person name="Fossdal C.G."/>
            <person name="Hansson D."/>
            <person name="Henrissat B."/>
            <person name="Hietala A."/>
            <person name="Himmelstrand K."/>
            <person name="Hoffmeister D."/>
            <person name="Hogberg N."/>
            <person name="James T.Y."/>
            <person name="Karlsson M."/>
            <person name="Kohler A."/>
            <person name="Kues U."/>
            <person name="Lee Y.H."/>
            <person name="Lin Y.C."/>
            <person name="Lind M."/>
            <person name="Lindquist E."/>
            <person name="Lombard V."/>
            <person name="Lucas S."/>
            <person name="Lunden K."/>
            <person name="Morin E."/>
            <person name="Murat C."/>
            <person name="Park J."/>
            <person name="Raffaello T."/>
            <person name="Rouze P."/>
            <person name="Salamov A."/>
            <person name="Schmutz J."/>
            <person name="Solheim H."/>
            <person name="Stahlberg J."/>
            <person name="Velez H."/>
            <person name="de Vries R.P."/>
            <person name="Wiebenga A."/>
            <person name="Woodward S."/>
            <person name="Yakovlev I."/>
            <person name="Garbelotto M."/>
            <person name="Martin F."/>
            <person name="Grigoriev I.V."/>
            <person name="Stenlid J."/>
        </authorList>
    </citation>
    <scope>NUCLEOTIDE SEQUENCE [LARGE SCALE GENOMIC DNA]</scope>
    <source>
        <strain evidence="2 3">TC 32-1</strain>
    </source>
</reference>
<dbReference type="KEGG" id="hir:HETIRDRAFT_439217"/>
<dbReference type="RefSeq" id="XP_009544161.1">
    <property type="nucleotide sequence ID" value="XM_009545866.1"/>
</dbReference>
<proteinExistence type="predicted"/>
<dbReference type="PANTHER" id="PTHR14256">
    <property type="entry name" value="NADH-UBIQUINONE OXIDOREDUCTASE MLRQ SUBUNIT"/>
    <property type="match status" value="1"/>
</dbReference>
<protein>
    <submittedName>
        <fullName evidence="2">Uncharacterized protein</fullName>
    </submittedName>
</protein>
<gene>
    <name evidence="2" type="ORF">HETIRDRAFT_439217</name>
</gene>
<dbReference type="AlphaFoldDB" id="W4KF66"/>
<evidence type="ECO:0000313" key="3">
    <source>
        <dbReference type="Proteomes" id="UP000030671"/>
    </source>
</evidence>
<dbReference type="HOGENOM" id="CLU_175748_1_0_1"/>
<keyword evidence="1" id="KW-1133">Transmembrane helix</keyword>
<dbReference type="OrthoDB" id="5511684at2759"/>
<dbReference type="Pfam" id="PF06522">
    <property type="entry name" value="B12D"/>
    <property type="match status" value="1"/>
</dbReference>
<dbReference type="InterPro" id="IPR010530">
    <property type="entry name" value="B12D"/>
</dbReference>
<feature type="transmembrane region" description="Helical" evidence="1">
    <location>
        <begin position="12"/>
        <end position="36"/>
    </location>
</feature>
<dbReference type="eggNOG" id="ENOG502S7HN">
    <property type="taxonomic scope" value="Eukaryota"/>
</dbReference>
<accession>W4KF66</accession>
<dbReference type="Proteomes" id="UP000030671">
    <property type="component" value="Unassembled WGS sequence"/>
</dbReference>
<dbReference type="STRING" id="747525.W4KF66"/>